<name>A0A183CNM6_GLOPA</name>
<evidence type="ECO:0000313" key="3">
    <source>
        <dbReference type="Proteomes" id="UP000050741"/>
    </source>
</evidence>
<reference evidence="3" key="2">
    <citation type="submission" date="2014-05" db="EMBL/GenBank/DDBJ databases">
        <title>The genome and life-stage specific transcriptomes of Globodera pallida elucidate key aspects of plant parasitism by a cyst nematode.</title>
        <authorList>
            <person name="Cotton J.A."/>
            <person name="Lilley C.J."/>
            <person name="Jones L.M."/>
            <person name="Kikuchi T."/>
            <person name="Reid A.J."/>
            <person name="Thorpe P."/>
            <person name="Tsai I.J."/>
            <person name="Beasley H."/>
            <person name="Blok V."/>
            <person name="Cock P.J.A."/>
            <person name="Van den Akker S.E."/>
            <person name="Holroyd N."/>
            <person name="Hunt M."/>
            <person name="Mantelin S."/>
            <person name="Naghra H."/>
            <person name="Pain A."/>
            <person name="Palomares-Rius J.E."/>
            <person name="Zarowiecki M."/>
            <person name="Berriman M."/>
            <person name="Jones J.T."/>
            <person name="Urwin P.E."/>
        </authorList>
    </citation>
    <scope>NUCLEOTIDE SEQUENCE [LARGE SCALE GENOMIC DNA]</scope>
    <source>
        <strain evidence="3">Lindley</strain>
    </source>
</reference>
<evidence type="ECO:0000313" key="4">
    <source>
        <dbReference type="WBParaSite" id="GPLIN_001448300"/>
    </source>
</evidence>
<feature type="chain" id="PRO_5012068396" evidence="2">
    <location>
        <begin position="16"/>
        <end position="301"/>
    </location>
</feature>
<keyword evidence="2" id="KW-0732">Signal</keyword>
<protein>
    <submittedName>
        <fullName evidence="4">Secreted protein</fullName>
    </submittedName>
</protein>
<feature type="region of interest" description="Disordered" evidence="1">
    <location>
        <begin position="90"/>
        <end position="249"/>
    </location>
</feature>
<dbReference type="WBParaSite" id="GPLIN_001448300">
    <property type="protein sequence ID" value="GPLIN_001448300"/>
    <property type="gene ID" value="GPLIN_001448300"/>
</dbReference>
<organism evidence="3 4">
    <name type="scientific">Globodera pallida</name>
    <name type="common">Potato cyst nematode worm</name>
    <name type="synonym">Heterodera pallida</name>
    <dbReference type="NCBI Taxonomy" id="36090"/>
    <lineage>
        <taxon>Eukaryota</taxon>
        <taxon>Metazoa</taxon>
        <taxon>Ecdysozoa</taxon>
        <taxon>Nematoda</taxon>
        <taxon>Chromadorea</taxon>
        <taxon>Rhabditida</taxon>
        <taxon>Tylenchina</taxon>
        <taxon>Tylenchomorpha</taxon>
        <taxon>Tylenchoidea</taxon>
        <taxon>Heteroderidae</taxon>
        <taxon>Heteroderinae</taxon>
        <taxon>Globodera</taxon>
    </lineage>
</organism>
<reference evidence="3" key="1">
    <citation type="submission" date="2013-12" db="EMBL/GenBank/DDBJ databases">
        <authorList>
            <person name="Aslett M."/>
        </authorList>
    </citation>
    <scope>NUCLEOTIDE SEQUENCE [LARGE SCALE GENOMIC DNA]</scope>
    <source>
        <strain evidence="3">Lindley</strain>
    </source>
</reference>
<feature type="compositionally biased region" description="Basic and acidic residues" evidence="1">
    <location>
        <begin position="229"/>
        <end position="241"/>
    </location>
</feature>
<reference evidence="4" key="3">
    <citation type="submission" date="2016-06" db="UniProtKB">
        <authorList>
            <consortium name="WormBaseParasite"/>
        </authorList>
    </citation>
    <scope>IDENTIFICATION</scope>
</reference>
<feature type="compositionally biased region" description="Basic and acidic residues" evidence="1">
    <location>
        <begin position="111"/>
        <end position="124"/>
    </location>
</feature>
<proteinExistence type="predicted"/>
<dbReference type="Proteomes" id="UP000050741">
    <property type="component" value="Unassembled WGS sequence"/>
</dbReference>
<feature type="compositionally biased region" description="Low complexity" evidence="1">
    <location>
        <begin position="169"/>
        <end position="190"/>
    </location>
</feature>
<accession>A0A183CNM6</accession>
<sequence>MKFLIFLLCISAINARSLEKRNQNGEVPPRHRHRRAVEQKPRLPLPHQAERRQRLHLKQLRLHPKQLRRPRPKQLRLHLRSNLQLNSPPLLLLLNQRSSKRPATDGSATRTDTEMKRLPREAPPRHRHRRAVEQKPRLPLPHQAERRLQRLHPKQLRRPRPKQLRLHPRSNLQLNSPPLRLQLSPPSSKRPATDESATRTATEMKRQQREAPAEVEAKHPPRHQLPVEQKPRLQHQAERQHLHPKHLRPRHLLRLHPRSNLQLNSPHLHLQLNQRSSKRPDTEQCKYARVQQQMIDNMIRQ</sequence>
<feature type="compositionally biased region" description="Basic residues" evidence="1">
    <location>
        <begin position="149"/>
        <end position="168"/>
    </location>
</feature>
<keyword evidence="3" id="KW-1185">Reference proteome</keyword>
<feature type="compositionally biased region" description="Basic and acidic residues" evidence="1">
    <location>
        <begin position="191"/>
        <end position="219"/>
    </location>
</feature>
<evidence type="ECO:0000256" key="2">
    <source>
        <dbReference type="SAM" id="SignalP"/>
    </source>
</evidence>
<evidence type="ECO:0000256" key="1">
    <source>
        <dbReference type="SAM" id="MobiDB-lite"/>
    </source>
</evidence>
<feature type="signal peptide" evidence="2">
    <location>
        <begin position="1"/>
        <end position="15"/>
    </location>
</feature>
<dbReference type="AlphaFoldDB" id="A0A183CNM6"/>
<feature type="region of interest" description="Disordered" evidence="1">
    <location>
        <begin position="21"/>
        <end position="51"/>
    </location>
</feature>